<reference evidence="18" key="1">
    <citation type="journal article" date="2023" name="bioRxiv">
        <title>Improved chromosome-level genome assembly for marigold (Tagetes erecta).</title>
        <authorList>
            <person name="Jiang F."/>
            <person name="Yuan L."/>
            <person name="Wang S."/>
            <person name="Wang H."/>
            <person name="Xu D."/>
            <person name="Wang A."/>
            <person name="Fan W."/>
        </authorList>
    </citation>
    <scope>NUCLEOTIDE SEQUENCE</scope>
    <source>
        <strain evidence="18">WSJ</strain>
        <tissue evidence="18">Leaf</tissue>
    </source>
</reference>
<evidence type="ECO:0000256" key="14">
    <source>
        <dbReference type="ARBA" id="ARBA00023170"/>
    </source>
</evidence>
<dbReference type="GO" id="GO:0005524">
    <property type="term" value="F:ATP binding"/>
    <property type="evidence" value="ECO:0007669"/>
    <property type="project" value="UniProtKB-UniRule"/>
</dbReference>
<dbReference type="InterPro" id="IPR001245">
    <property type="entry name" value="Ser-Thr/Tyr_kinase_cat_dom"/>
</dbReference>
<dbReference type="GO" id="GO:0004714">
    <property type="term" value="F:transmembrane receptor protein tyrosine kinase activity"/>
    <property type="evidence" value="ECO:0007669"/>
    <property type="project" value="InterPro"/>
</dbReference>
<dbReference type="PANTHER" id="PTHR27003">
    <property type="entry name" value="OS07G0166700 PROTEIN"/>
    <property type="match status" value="1"/>
</dbReference>
<evidence type="ECO:0000256" key="12">
    <source>
        <dbReference type="ARBA" id="ARBA00022989"/>
    </source>
</evidence>
<keyword evidence="5" id="KW-0723">Serine/threonine-protein kinase</keyword>
<dbReference type="PANTHER" id="PTHR27003:SF338">
    <property type="entry name" value="TYROSINE-PROTEIN KINASE, NON-RECEPTOR JAK_TYK2-RELATED"/>
    <property type="match status" value="1"/>
</dbReference>
<evidence type="ECO:0000313" key="18">
    <source>
        <dbReference type="EMBL" id="KAK1417799.1"/>
    </source>
</evidence>
<comment type="similarity">
    <text evidence="2">In the N-terminal section; belongs to the leguminous lectin family.</text>
</comment>
<keyword evidence="12" id="KW-1133">Transmembrane helix</keyword>
<dbReference type="SUPFAM" id="SSF56112">
    <property type="entry name" value="Protein kinase-like (PK-like)"/>
    <property type="match status" value="2"/>
</dbReference>
<dbReference type="InterPro" id="IPR011009">
    <property type="entry name" value="Kinase-like_dom_sf"/>
</dbReference>
<comment type="caution">
    <text evidence="18">The sequence shown here is derived from an EMBL/GenBank/DDBJ whole genome shotgun (WGS) entry which is preliminary data.</text>
</comment>
<dbReference type="AlphaFoldDB" id="A0AAD8NQK3"/>
<gene>
    <name evidence="18" type="ORF">QVD17_26933</name>
</gene>
<comment type="subcellular location">
    <subcellularLocation>
        <location evidence="1">Cell membrane</location>
        <topology evidence="1">Single-pass type I membrane protein</topology>
    </subcellularLocation>
</comment>
<feature type="domain" description="Protein kinase" evidence="17">
    <location>
        <begin position="26"/>
        <end position="319"/>
    </location>
</feature>
<evidence type="ECO:0000313" key="19">
    <source>
        <dbReference type="Proteomes" id="UP001229421"/>
    </source>
</evidence>
<protein>
    <recommendedName>
        <fullName evidence="17">Protein kinase domain-containing protein</fullName>
    </recommendedName>
</protein>
<dbReference type="InterPro" id="IPR017441">
    <property type="entry name" value="Protein_kinase_ATP_BS"/>
</dbReference>
<comment type="similarity">
    <text evidence="3">In the C-terminal section; belongs to the protein kinase superfamily. Ser/Thr protein kinase family.</text>
</comment>
<dbReference type="FunFam" id="1.10.510.10:FF:000240">
    <property type="entry name" value="Lectin-domain containing receptor kinase A4.3"/>
    <property type="match status" value="1"/>
</dbReference>
<proteinExistence type="inferred from homology"/>
<dbReference type="GO" id="GO:0005886">
    <property type="term" value="C:plasma membrane"/>
    <property type="evidence" value="ECO:0007669"/>
    <property type="project" value="UniProtKB-SubCell"/>
</dbReference>
<dbReference type="InterPro" id="IPR008271">
    <property type="entry name" value="Ser/Thr_kinase_AS"/>
</dbReference>
<evidence type="ECO:0000259" key="17">
    <source>
        <dbReference type="PROSITE" id="PS50011"/>
    </source>
</evidence>
<dbReference type="GO" id="GO:0009506">
    <property type="term" value="C:plasmodesma"/>
    <property type="evidence" value="ECO:0007669"/>
    <property type="project" value="TreeGrafter"/>
</dbReference>
<evidence type="ECO:0000256" key="5">
    <source>
        <dbReference type="ARBA" id="ARBA00022527"/>
    </source>
</evidence>
<keyword evidence="9 16" id="KW-0547">Nucleotide-binding</keyword>
<dbReference type="FunFam" id="3.30.200.20:FF:000039">
    <property type="entry name" value="receptor-like protein kinase FERONIA"/>
    <property type="match status" value="1"/>
</dbReference>
<feature type="domain" description="Protein kinase" evidence="17">
    <location>
        <begin position="502"/>
        <end position="877"/>
    </location>
</feature>
<keyword evidence="8" id="KW-0732">Signal</keyword>
<dbReference type="SMART" id="SM00220">
    <property type="entry name" value="S_TKc"/>
    <property type="match status" value="2"/>
</dbReference>
<keyword evidence="15" id="KW-0325">Glycoprotein</keyword>
<dbReference type="Proteomes" id="UP001229421">
    <property type="component" value="Unassembled WGS sequence"/>
</dbReference>
<name>A0AAD8NQK3_TARER</name>
<evidence type="ECO:0000256" key="4">
    <source>
        <dbReference type="ARBA" id="ARBA00022475"/>
    </source>
</evidence>
<evidence type="ECO:0000256" key="11">
    <source>
        <dbReference type="ARBA" id="ARBA00022840"/>
    </source>
</evidence>
<evidence type="ECO:0000256" key="15">
    <source>
        <dbReference type="ARBA" id="ARBA00023180"/>
    </source>
</evidence>
<feature type="binding site" evidence="16">
    <location>
        <position position="57"/>
    </location>
    <ligand>
        <name>ATP</name>
        <dbReference type="ChEBI" id="CHEBI:30616"/>
    </ligand>
</feature>
<keyword evidence="7" id="KW-0812">Transmembrane</keyword>
<keyword evidence="6" id="KW-0808">Transferase</keyword>
<evidence type="ECO:0000256" key="16">
    <source>
        <dbReference type="PROSITE-ProRule" id="PRU10141"/>
    </source>
</evidence>
<dbReference type="Gene3D" id="1.10.510.10">
    <property type="entry name" value="Transferase(Phosphotransferase) domain 1"/>
    <property type="match status" value="2"/>
</dbReference>
<dbReference type="GO" id="GO:0002229">
    <property type="term" value="P:defense response to oomycetes"/>
    <property type="evidence" value="ECO:0007669"/>
    <property type="project" value="UniProtKB-ARBA"/>
</dbReference>
<keyword evidence="19" id="KW-1185">Reference proteome</keyword>
<evidence type="ECO:0000256" key="2">
    <source>
        <dbReference type="ARBA" id="ARBA00008536"/>
    </source>
</evidence>
<evidence type="ECO:0000256" key="10">
    <source>
        <dbReference type="ARBA" id="ARBA00022777"/>
    </source>
</evidence>
<dbReference type="PROSITE" id="PS50011">
    <property type="entry name" value="PROTEIN_KINASE_DOM"/>
    <property type="match status" value="2"/>
</dbReference>
<keyword evidence="11 16" id="KW-0067">ATP-binding</keyword>
<evidence type="ECO:0000256" key="3">
    <source>
        <dbReference type="ARBA" id="ARBA00010217"/>
    </source>
</evidence>
<sequence length="982" mass="112206">MERALLPYKDLKIQLEEITSATNNFDNHNNYIGGGGFGNVYKGQVSHSKGRSLVAIKRLDPRHGQGIPEFLKEITTLSEHRHENLISLLGFCFQGDEMILVYELASRGSLDCHLNSPHLTWSQRIKICLDVAKGLSYLHDPRNTHQRLIHCDMKSSNILLDDQWNAKVSDFGLSIMGPANEKHSVIVTSAAGTCGYCDPQYAMTHTLTKESDMYSFGVVLFEVLCGRLCYITNTKGHVTQVLVPMWIESYKQKKLNDIIFKSPTTQPLDQNALETLSDIAYRCLKEYREDRPVMAEVVTELETALIQELSEGKLSHIFYKELTKSAEPPLNYTSKLELKKLLSKGVLFNSGKTVERKDGKQPVSDSYANWEDKLPTDYEEIINRSKNRIQWTTKKEAYSIIRKGFLVNNGKKRSIWFSLDKNGKKCHMLSATATVTCDSRKDTLMSYLPDSRFGEAVRFGFWCLEINNYVQSHLVSSQTTYAAYLVYKIRKEQSGSEAVIVVEDEEYLGSNNYWYIYLVSPQTPVIRSKIDRHTRNPLNGLKIKGIPQQRSDGWMEVQVWEFNTTTATKLIPMRLKLTTCGAKKFSGLIIEVKQGRSMVAIKRLDPRYGQGIPEFLKEITMLSRYRHDNLISLLGFCYQRNEMILVYELASHGSLDRHLNSPNLTWSQRIKICLDVAKGLSYLHDPRDTHQRLIHCDVKSANILLNDQWNAKVSDFGLSIIGPANEQHSVIITFAAGTPGYKLKGETETLLSYLAYEREDGWWMTELYQFTSDQRIVDLISGYAAIKAEGVEFSPLEKVEHKDENQPISDSDSDSNWEENLAADYEDIMKWSKDGVQWTTKNEAYSILRKGLLINHCKNGSIWFSLNKSGKKCHILSAKAAGIWTPNNDNLLVSLPESRFGEAFRMFLRENVMTIEIQPQLLSSQTTYACYLVYKLPKDQSGFEVPMLVKYRKWRHYIYFVAPQTPVIRPKAGQKTHNPLAE</sequence>
<dbReference type="Gene3D" id="3.30.200.20">
    <property type="entry name" value="Phosphorylase Kinase, domain 1"/>
    <property type="match status" value="2"/>
</dbReference>
<evidence type="ECO:0000256" key="13">
    <source>
        <dbReference type="ARBA" id="ARBA00023136"/>
    </source>
</evidence>
<dbReference type="PROSITE" id="PS00108">
    <property type="entry name" value="PROTEIN_KINASE_ST"/>
    <property type="match status" value="2"/>
</dbReference>
<dbReference type="Pfam" id="PF07714">
    <property type="entry name" value="PK_Tyr_Ser-Thr"/>
    <property type="match status" value="2"/>
</dbReference>
<evidence type="ECO:0000256" key="1">
    <source>
        <dbReference type="ARBA" id="ARBA00004251"/>
    </source>
</evidence>
<dbReference type="EMBL" id="JAUHHV010000007">
    <property type="protein sequence ID" value="KAK1417799.1"/>
    <property type="molecule type" value="Genomic_DNA"/>
</dbReference>
<keyword evidence="14" id="KW-0675">Receptor</keyword>
<keyword evidence="10" id="KW-0418">Kinase</keyword>
<accession>A0AAD8NQK3</accession>
<dbReference type="GO" id="GO:0004674">
    <property type="term" value="F:protein serine/threonine kinase activity"/>
    <property type="evidence" value="ECO:0007669"/>
    <property type="project" value="UniProtKB-KW"/>
</dbReference>
<organism evidence="18 19">
    <name type="scientific">Tagetes erecta</name>
    <name type="common">African marigold</name>
    <dbReference type="NCBI Taxonomy" id="13708"/>
    <lineage>
        <taxon>Eukaryota</taxon>
        <taxon>Viridiplantae</taxon>
        <taxon>Streptophyta</taxon>
        <taxon>Embryophyta</taxon>
        <taxon>Tracheophyta</taxon>
        <taxon>Spermatophyta</taxon>
        <taxon>Magnoliopsida</taxon>
        <taxon>eudicotyledons</taxon>
        <taxon>Gunneridae</taxon>
        <taxon>Pentapetalae</taxon>
        <taxon>asterids</taxon>
        <taxon>campanulids</taxon>
        <taxon>Asterales</taxon>
        <taxon>Asteraceae</taxon>
        <taxon>Asteroideae</taxon>
        <taxon>Heliantheae alliance</taxon>
        <taxon>Tageteae</taxon>
        <taxon>Tagetes</taxon>
    </lineage>
</organism>
<dbReference type="InterPro" id="IPR000719">
    <property type="entry name" value="Prot_kinase_dom"/>
</dbReference>
<evidence type="ECO:0000256" key="8">
    <source>
        <dbReference type="ARBA" id="ARBA00022729"/>
    </source>
</evidence>
<keyword evidence="4" id="KW-1003">Cell membrane</keyword>
<evidence type="ECO:0000256" key="7">
    <source>
        <dbReference type="ARBA" id="ARBA00022692"/>
    </source>
</evidence>
<evidence type="ECO:0000256" key="6">
    <source>
        <dbReference type="ARBA" id="ARBA00022679"/>
    </source>
</evidence>
<dbReference type="InterPro" id="IPR045272">
    <property type="entry name" value="ANXUR1/2-like"/>
</dbReference>
<dbReference type="PROSITE" id="PS00107">
    <property type="entry name" value="PROTEIN_KINASE_ATP"/>
    <property type="match status" value="1"/>
</dbReference>
<keyword evidence="13" id="KW-0472">Membrane</keyword>
<evidence type="ECO:0000256" key="9">
    <source>
        <dbReference type="ARBA" id="ARBA00022741"/>
    </source>
</evidence>